<dbReference type="InterPro" id="IPR009072">
    <property type="entry name" value="Histone-fold"/>
</dbReference>
<dbReference type="RefSeq" id="XP_020066648.1">
    <property type="nucleotide sequence ID" value="XM_020206190.1"/>
</dbReference>
<feature type="compositionally biased region" description="Polar residues" evidence="1">
    <location>
        <begin position="1"/>
        <end position="19"/>
    </location>
</feature>
<feature type="compositionally biased region" description="Polar residues" evidence="1">
    <location>
        <begin position="182"/>
        <end position="196"/>
    </location>
</feature>
<gene>
    <name evidence="2" type="ORF">CANTADRAFT_110899</name>
</gene>
<dbReference type="Pfam" id="PF10384">
    <property type="entry name" value="Scm3"/>
    <property type="match status" value="1"/>
</dbReference>
<dbReference type="Proteomes" id="UP000094285">
    <property type="component" value="Unassembled WGS sequence"/>
</dbReference>
<dbReference type="PANTHER" id="PTHR15992">
    <property type="entry name" value="HOLLIDAY JUNCTION RECOGNITION PROTEIN"/>
    <property type="match status" value="1"/>
</dbReference>
<dbReference type="PANTHER" id="PTHR15992:SF5">
    <property type="entry name" value="HOLLIDAY JUNCTION RECOGNITION PROTEIN"/>
    <property type="match status" value="1"/>
</dbReference>
<dbReference type="EMBL" id="KV453909">
    <property type="protein sequence ID" value="ODV81526.1"/>
    <property type="molecule type" value="Genomic_DNA"/>
</dbReference>
<evidence type="ECO:0000313" key="3">
    <source>
        <dbReference type="Proteomes" id="UP000094285"/>
    </source>
</evidence>
<dbReference type="AlphaFoldDB" id="A0A1E4SPU6"/>
<dbReference type="GO" id="GO:0042393">
    <property type="term" value="F:histone binding"/>
    <property type="evidence" value="ECO:0007669"/>
    <property type="project" value="InterPro"/>
</dbReference>
<keyword evidence="3" id="KW-1185">Reference proteome</keyword>
<dbReference type="Gene3D" id="1.10.20.10">
    <property type="entry name" value="Histone, subunit A"/>
    <property type="match status" value="1"/>
</dbReference>
<feature type="region of interest" description="Disordered" evidence="1">
    <location>
        <begin position="167"/>
        <end position="235"/>
    </location>
</feature>
<evidence type="ECO:0000313" key="2">
    <source>
        <dbReference type="EMBL" id="ODV81526.1"/>
    </source>
</evidence>
<accession>A0A1E4SPU6</accession>
<proteinExistence type="predicted"/>
<evidence type="ECO:0000256" key="1">
    <source>
        <dbReference type="SAM" id="MobiDB-lite"/>
    </source>
</evidence>
<dbReference type="STRING" id="984487.A0A1E4SPU6"/>
<feature type="compositionally biased region" description="Polar residues" evidence="1">
    <location>
        <begin position="216"/>
        <end position="235"/>
    </location>
</feature>
<dbReference type="GO" id="GO:0005634">
    <property type="term" value="C:nucleus"/>
    <property type="evidence" value="ECO:0007669"/>
    <property type="project" value="InterPro"/>
</dbReference>
<organism evidence="2 3">
    <name type="scientific">Suhomyces tanzawaensis NRRL Y-17324</name>
    <dbReference type="NCBI Taxonomy" id="984487"/>
    <lineage>
        <taxon>Eukaryota</taxon>
        <taxon>Fungi</taxon>
        <taxon>Dikarya</taxon>
        <taxon>Ascomycota</taxon>
        <taxon>Saccharomycotina</taxon>
        <taxon>Pichiomycetes</taxon>
        <taxon>Debaryomycetaceae</taxon>
        <taxon>Suhomyces</taxon>
    </lineage>
</organism>
<protein>
    <submittedName>
        <fullName evidence="2">Uncharacterized protein</fullName>
    </submittedName>
</protein>
<dbReference type="OrthoDB" id="2420608at2759"/>
<sequence>MDNIPNLSYDSSGQFSGRQTEPKLIAIESDDEPSQFDLLHEDKQLHHDSQAFQRELERLKAQSTRKFQSKWEQILQKYSTIEDEKASDEIDLVTGRITIDNGHLRSLNTQLAHDKNSLDGNIWAVDYDWERDKRLKQKKQKDQKHQLKSRLKLLNLFYNSLSTESIDEPTHKRAPLEDNLLLNPSPTKKSRLSSSPVRADARFDVSPTKAAPVGSDSDTSPIKQNGKGASQNSDILPTRLFDLSGNFDSPTEGSSFDLSHSSSISEHPKSKKSLKCALDQFEEEYSILTEYLVDNSPQVKIFECAIENCYYCTGNKSLYQNHLLEKHSGVLYTLGYPVSLNENETPLSVSEKVSKKLHDQFPIMYPIPPLALSGTGEPFHCMRKMQNGKLCQKFFLSMGDLRKHQMDSLSDCSCKKQVLVCPLLGCGYMTDGGYLEWRTHFIDLGHDINPKQVVNQAQESSSIEKKFFDRYNINQELIRRPLDINDNINELFSDSSGIESDLEDSELLEEELHSEKEDPFDFPKIDHNSILNSKPESLYVDDSSYTRMNPQIEPRKISIQGVPDLSKSPVDYKIDVDAQGYESIEELFQG</sequence>
<feature type="region of interest" description="Disordered" evidence="1">
    <location>
        <begin position="1"/>
        <end position="22"/>
    </location>
</feature>
<dbReference type="GeneID" id="30980327"/>
<name>A0A1E4SPU6_9ASCO</name>
<reference evidence="3" key="1">
    <citation type="submission" date="2016-05" db="EMBL/GenBank/DDBJ databases">
        <title>Comparative genomics of biotechnologically important yeasts.</title>
        <authorList>
            <consortium name="DOE Joint Genome Institute"/>
            <person name="Riley R."/>
            <person name="Haridas S."/>
            <person name="Wolfe K.H."/>
            <person name="Lopes M.R."/>
            <person name="Hittinger C.T."/>
            <person name="Goker M."/>
            <person name="Salamov A."/>
            <person name="Wisecaver J."/>
            <person name="Long T.M."/>
            <person name="Aerts A.L."/>
            <person name="Barry K."/>
            <person name="Choi C."/>
            <person name="Clum A."/>
            <person name="Coughlan A.Y."/>
            <person name="Deshpande S."/>
            <person name="Douglass A.P."/>
            <person name="Hanson S.J."/>
            <person name="Klenk H.-P."/>
            <person name="Labutti K."/>
            <person name="Lapidus A."/>
            <person name="Lindquist E."/>
            <person name="Lipzen A."/>
            <person name="Meier-Kolthoff J.P."/>
            <person name="Ohm R.A."/>
            <person name="Otillar R.P."/>
            <person name="Pangilinan J."/>
            <person name="Peng Y."/>
            <person name="Rokas A."/>
            <person name="Rosa C.A."/>
            <person name="Scheuner C."/>
            <person name="Sibirny A.A."/>
            <person name="Slot J.C."/>
            <person name="Stielow J.B."/>
            <person name="Sun H."/>
            <person name="Kurtzman C.P."/>
            <person name="Blackwell M."/>
            <person name="Grigoriev I.V."/>
            <person name="Jeffries T.W."/>
        </authorList>
    </citation>
    <scope>NUCLEOTIDE SEQUENCE [LARGE SCALE GENOMIC DNA]</scope>
    <source>
        <strain evidence="3">NRRL Y-17324</strain>
    </source>
</reference>
<dbReference type="InterPro" id="IPR018465">
    <property type="entry name" value="Scm3/HJURP"/>
</dbReference>
<dbReference type="GO" id="GO:0046982">
    <property type="term" value="F:protein heterodimerization activity"/>
    <property type="evidence" value="ECO:0007669"/>
    <property type="project" value="InterPro"/>
</dbReference>